<organism evidence="2 3">
    <name type="scientific">Culex pipiens pipiens</name>
    <name type="common">Northern house mosquito</name>
    <dbReference type="NCBI Taxonomy" id="38569"/>
    <lineage>
        <taxon>Eukaryota</taxon>
        <taxon>Metazoa</taxon>
        <taxon>Ecdysozoa</taxon>
        <taxon>Arthropoda</taxon>
        <taxon>Hexapoda</taxon>
        <taxon>Insecta</taxon>
        <taxon>Pterygota</taxon>
        <taxon>Neoptera</taxon>
        <taxon>Endopterygota</taxon>
        <taxon>Diptera</taxon>
        <taxon>Nematocera</taxon>
        <taxon>Culicoidea</taxon>
        <taxon>Culicidae</taxon>
        <taxon>Culicinae</taxon>
        <taxon>Culicini</taxon>
        <taxon>Culex</taxon>
        <taxon>Culex</taxon>
    </lineage>
</organism>
<accession>A0ABD1DLP3</accession>
<dbReference type="AlphaFoldDB" id="A0ABD1DLP3"/>
<dbReference type="Proteomes" id="UP001562425">
    <property type="component" value="Unassembled WGS sequence"/>
</dbReference>
<feature type="signal peptide" evidence="1">
    <location>
        <begin position="1"/>
        <end position="18"/>
    </location>
</feature>
<keyword evidence="1" id="KW-0732">Signal</keyword>
<comment type="caution">
    <text evidence="2">The sequence shown here is derived from an EMBL/GenBank/DDBJ whole genome shotgun (WGS) entry which is preliminary data.</text>
</comment>
<evidence type="ECO:0000313" key="2">
    <source>
        <dbReference type="EMBL" id="KAL1399314.1"/>
    </source>
</evidence>
<keyword evidence="3" id="KW-1185">Reference proteome</keyword>
<sequence>MFRFWLISTIFLLHSVSGTYLVLNPYLAGGAGGNEFTWGTPMGTMCYQNTVKSYYPVTTTTFYINTATNINYIRCWSGSGLFPINAMLVSGGVGTRAANVQLSSLSAKLIGGCEAMCA</sequence>
<gene>
    <name evidence="2" type="ORF">pipiens_008310</name>
</gene>
<name>A0ABD1DLP3_CULPP</name>
<evidence type="ECO:0000313" key="3">
    <source>
        <dbReference type="Proteomes" id="UP001562425"/>
    </source>
</evidence>
<feature type="chain" id="PRO_5044745597" evidence="1">
    <location>
        <begin position="19"/>
        <end position="118"/>
    </location>
</feature>
<proteinExistence type="predicted"/>
<dbReference type="EMBL" id="JBEHCU010005592">
    <property type="protein sequence ID" value="KAL1399314.1"/>
    <property type="molecule type" value="Genomic_DNA"/>
</dbReference>
<evidence type="ECO:0000256" key="1">
    <source>
        <dbReference type="SAM" id="SignalP"/>
    </source>
</evidence>
<protein>
    <submittedName>
        <fullName evidence="2">Uncharacterized protein</fullName>
    </submittedName>
</protein>
<reference evidence="2 3" key="1">
    <citation type="submission" date="2024-05" db="EMBL/GenBank/DDBJ databases">
        <title>Culex pipiens pipiens assembly and annotation.</title>
        <authorList>
            <person name="Alout H."/>
            <person name="Durand T."/>
        </authorList>
    </citation>
    <scope>NUCLEOTIDE SEQUENCE [LARGE SCALE GENOMIC DNA]</scope>
    <source>
        <strain evidence="2">HA-2024</strain>
        <tissue evidence="2">Whole body</tissue>
    </source>
</reference>